<dbReference type="PROSITE" id="PS51257">
    <property type="entry name" value="PROKAR_LIPOPROTEIN"/>
    <property type="match status" value="1"/>
</dbReference>
<reference evidence="1 2" key="1">
    <citation type="submission" date="2021-03" db="EMBL/GenBank/DDBJ databases">
        <title>Complete genome of Polaribacter_sp.SM13.</title>
        <authorList>
            <person name="Jeong S.W."/>
            <person name="Bae J.W."/>
        </authorList>
    </citation>
    <scope>NUCLEOTIDE SEQUENCE [LARGE SCALE GENOMIC DNA]</scope>
    <source>
        <strain evidence="1 2">SM13</strain>
    </source>
</reference>
<evidence type="ECO:0000313" key="2">
    <source>
        <dbReference type="Proteomes" id="UP000663920"/>
    </source>
</evidence>
<evidence type="ECO:0008006" key="3">
    <source>
        <dbReference type="Google" id="ProtNLM"/>
    </source>
</evidence>
<dbReference type="AlphaFoldDB" id="A0A975H8D3"/>
<name>A0A975H8D3_9FLAO</name>
<proteinExistence type="predicted"/>
<protein>
    <recommendedName>
        <fullName evidence="3">Lipoprotein</fullName>
    </recommendedName>
</protein>
<gene>
    <name evidence="1" type="ORF">J3359_06865</name>
</gene>
<dbReference type="Proteomes" id="UP000663920">
    <property type="component" value="Chromosome"/>
</dbReference>
<dbReference type="EMBL" id="CP071869">
    <property type="protein sequence ID" value="QTE23983.1"/>
    <property type="molecule type" value="Genomic_DNA"/>
</dbReference>
<dbReference type="KEGG" id="pcea:J3359_06865"/>
<organism evidence="1 2">
    <name type="scientific">Polaribacter cellanae</name>
    <dbReference type="NCBI Taxonomy" id="2818493"/>
    <lineage>
        <taxon>Bacteria</taxon>
        <taxon>Pseudomonadati</taxon>
        <taxon>Bacteroidota</taxon>
        <taxon>Flavobacteriia</taxon>
        <taxon>Flavobacteriales</taxon>
        <taxon>Flavobacteriaceae</taxon>
    </lineage>
</organism>
<accession>A0A975H8D3</accession>
<keyword evidence="2" id="KW-1185">Reference proteome</keyword>
<sequence length="185" mass="21478">MKIIPPFMVNFKKIFFLTVSLLFFSCYQSLDFDQIEDYVIKPSYTFALATFSVNSLVFTSSPITEVREKTNFEIFKNSFFKDNSVRLDFEFEVINEINRDFVLELTLLDENDVEIYKLQDLNIAANKRDFKQKEIINITLNPNVKDFTRVEVVVRLGDPTIPMSTLDSGTIKLKSAASVYLEKSF</sequence>
<dbReference type="RefSeq" id="WP_208079968.1">
    <property type="nucleotide sequence ID" value="NZ_CP071869.1"/>
</dbReference>
<evidence type="ECO:0000313" key="1">
    <source>
        <dbReference type="EMBL" id="QTE23983.1"/>
    </source>
</evidence>